<gene>
    <name evidence="2" type="primary">LOC115621347</name>
</gene>
<dbReference type="AlphaFoldDB" id="A0A6J2T7C0"/>
<sequence>MCEIGIYIYTHTQSNTLKGSGSVHVNKLQIVDKQTTLCAPATAHGSRVAGGWGCCKGICTVREWDCGEKTGCPGIQYNENVKLMDVCGSIRFLQKQEVLLKRAQKFSCNNY</sequence>
<protein>
    <submittedName>
        <fullName evidence="2">Uncharacterized protein LOC115621347</fullName>
    </submittedName>
</protein>
<dbReference type="GeneID" id="115621347"/>
<reference evidence="2" key="1">
    <citation type="submission" date="2025-08" db="UniProtKB">
        <authorList>
            <consortium name="RefSeq"/>
        </authorList>
    </citation>
    <scope>IDENTIFICATION</scope>
    <source>
        <strain evidence="2">11010-0011.00</strain>
        <tissue evidence="2">Whole body</tissue>
    </source>
</reference>
<dbReference type="RefSeq" id="XP_030370827.1">
    <property type="nucleotide sequence ID" value="XM_030514967.1"/>
</dbReference>
<name>A0A6J2T7C0_DROLE</name>
<evidence type="ECO:0000313" key="2">
    <source>
        <dbReference type="RefSeq" id="XP_030370827.1"/>
    </source>
</evidence>
<proteinExistence type="predicted"/>
<evidence type="ECO:0000313" key="1">
    <source>
        <dbReference type="Proteomes" id="UP000504634"/>
    </source>
</evidence>
<dbReference type="Proteomes" id="UP000504634">
    <property type="component" value="Unplaced"/>
</dbReference>
<keyword evidence="1" id="KW-1185">Reference proteome</keyword>
<organism evidence="1 2">
    <name type="scientific">Drosophila lebanonensis</name>
    <name type="common">Fruit fly</name>
    <name type="synonym">Scaptodrosophila lebanonensis</name>
    <dbReference type="NCBI Taxonomy" id="7225"/>
    <lineage>
        <taxon>Eukaryota</taxon>
        <taxon>Metazoa</taxon>
        <taxon>Ecdysozoa</taxon>
        <taxon>Arthropoda</taxon>
        <taxon>Hexapoda</taxon>
        <taxon>Insecta</taxon>
        <taxon>Pterygota</taxon>
        <taxon>Neoptera</taxon>
        <taxon>Endopterygota</taxon>
        <taxon>Diptera</taxon>
        <taxon>Brachycera</taxon>
        <taxon>Muscomorpha</taxon>
        <taxon>Ephydroidea</taxon>
        <taxon>Drosophilidae</taxon>
        <taxon>Scaptodrosophila</taxon>
    </lineage>
</organism>
<accession>A0A6J2T7C0</accession>